<dbReference type="PANTHER" id="PTHR14520">
    <property type="entry name" value="MITOCHONDRIAL RIBOSOMAL PROTEIN 63"/>
    <property type="match status" value="1"/>
</dbReference>
<proteinExistence type="predicted"/>
<name>A0A1J1IFP0_9DIPT</name>
<evidence type="ECO:0000313" key="1">
    <source>
        <dbReference type="EMBL" id="CRK97830.1"/>
    </source>
</evidence>
<dbReference type="PANTHER" id="PTHR14520:SF4">
    <property type="entry name" value="LARGE RIBOSOMAL SUBUNIT PROTEIN ML63"/>
    <property type="match status" value="1"/>
</dbReference>
<dbReference type="GO" id="GO:0005761">
    <property type="term" value="C:mitochondrial ribosome"/>
    <property type="evidence" value="ECO:0007669"/>
    <property type="project" value="InterPro"/>
</dbReference>
<evidence type="ECO:0000313" key="2">
    <source>
        <dbReference type="Proteomes" id="UP000183832"/>
    </source>
</evidence>
<dbReference type="GO" id="GO:0032543">
    <property type="term" value="P:mitochondrial translation"/>
    <property type="evidence" value="ECO:0007669"/>
    <property type="project" value="TreeGrafter"/>
</dbReference>
<sequence>MHLTLINFFKRTVPGHVFRGKRRLVMQPTRKTMNQLIRKYEIQEQNMKYLLKPYITLEQSQGHAKDLGKTEAKLNFWNNNPIKPPFKPHIKIEDRLIHLKCSEAWD</sequence>
<protein>
    <submittedName>
        <fullName evidence="1">CLUMA_CG011206, isoform A</fullName>
    </submittedName>
</protein>
<dbReference type="InterPro" id="IPR016576">
    <property type="entry name" value="Ribosomal_mL63"/>
</dbReference>
<gene>
    <name evidence="1" type="ORF">CLUMA_CG011206</name>
</gene>
<dbReference type="AlphaFoldDB" id="A0A1J1IFP0"/>
<dbReference type="Proteomes" id="UP000183832">
    <property type="component" value="Unassembled WGS sequence"/>
</dbReference>
<accession>A0A1J1IFP0</accession>
<dbReference type="GO" id="GO:0003735">
    <property type="term" value="F:structural constituent of ribosome"/>
    <property type="evidence" value="ECO:0007669"/>
    <property type="project" value="TreeGrafter"/>
</dbReference>
<dbReference type="OrthoDB" id="6019958at2759"/>
<organism evidence="1 2">
    <name type="scientific">Clunio marinus</name>
    <dbReference type="NCBI Taxonomy" id="568069"/>
    <lineage>
        <taxon>Eukaryota</taxon>
        <taxon>Metazoa</taxon>
        <taxon>Ecdysozoa</taxon>
        <taxon>Arthropoda</taxon>
        <taxon>Hexapoda</taxon>
        <taxon>Insecta</taxon>
        <taxon>Pterygota</taxon>
        <taxon>Neoptera</taxon>
        <taxon>Endopterygota</taxon>
        <taxon>Diptera</taxon>
        <taxon>Nematocera</taxon>
        <taxon>Chironomoidea</taxon>
        <taxon>Chironomidae</taxon>
        <taxon>Clunio</taxon>
    </lineage>
</organism>
<reference evidence="1 2" key="1">
    <citation type="submission" date="2015-04" db="EMBL/GenBank/DDBJ databases">
        <authorList>
            <person name="Syromyatnikov M.Y."/>
            <person name="Popov V.N."/>
        </authorList>
    </citation>
    <scope>NUCLEOTIDE SEQUENCE [LARGE SCALE GENOMIC DNA]</scope>
</reference>
<dbReference type="EMBL" id="CVRI01000047">
    <property type="protein sequence ID" value="CRK97830.1"/>
    <property type="molecule type" value="Genomic_DNA"/>
</dbReference>
<dbReference type="Pfam" id="PF14978">
    <property type="entry name" value="MRP-63"/>
    <property type="match status" value="1"/>
</dbReference>
<keyword evidence="2" id="KW-1185">Reference proteome</keyword>